<dbReference type="AlphaFoldDB" id="A0A419QDX3"/>
<organism evidence="1 2">
    <name type="scientific">Clonorchis sinensis</name>
    <name type="common">Chinese liver fluke</name>
    <dbReference type="NCBI Taxonomy" id="79923"/>
    <lineage>
        <taxon>Eukaryota</taxon>
        <taxon>Metazoa</taxon>
        <taxon>Spiralia</taxon>
        <taxon>Lophotrochozoa</taxon>
        <taxon>Platyhelminthes</taxon>
        <taxon>Trematoda</taxon>
        <taxon>Digenea</taxon>
        <taxon>Opisthorchiida</taxon>
        <taxon>Opisthorchiata</taxon>
        <taxon>Opisthorchiidae</taxon>
        <taxon>Clonorchis</taxon>
    </lineage>
</organism>
<keyword evidence="2" id="KW-1185">Reference proteome</keyword>
<dbReference type="Proteomes" id="UP000286415">
    <property type="component" value="Unassembled WGS sequence"/>
</dbReference>
<dbReference type="InParanoid" id="A0A419QDX3"/>
<dbReference type="EMBL" id="NIRI02000056">
    <property type="protein sequence ID" value="KAG5446275.1"/>
    <property type="molecule type" value="Genomic_DNA"/>
</dbReference>
<sequence>MSNPFRHLAVHPTVCCFLDEHRVSLVNFLDNGPRRWKTSARPDALELYPGGLGVVEIAYQQEKCEVAAAVELLKGLYEEWMSNPFRHLAVHPTVCCFLDEHRVSLVNFLDNGPV</sequence>
<comment type="caution">
    <text evidence="1">The sequence shown here is derived from an EMBL/GenBank/DDBJ whole genome shotgun (WGS) entry which is preliminary data.</text>
</comment>
<reference evidence="1 2" key="1">
    <citation type="journal article" date="2018" name="Biotechnol. Adv.">
        <title>Improved genomic resources and new bioinformatic workflow for the carcinogenic parasite Clonorchis sinensis: Biotechnological implications.</title>
        <authorList>
            <person name="Wang D."/>
            <person name="Korhonen P.K."/>
            <person name="Gasser R.B."/>
            <person name="Young N.D."/>
        </authorList>
    </citation>
    <scope>NUCLEOTIDE SEQUENCE [LARGE SCALE GENOMIC DNA]</scope>
    <source>
        <strain evidence="1">Cs-k2</strain>
    </source>
</reference>
<name>A0A419QDX3_CLOSI</name>
<evidence type="ECO:0000313" key="2">
    <source>
        <dbReference type="Proteomes" id="UP000286415"/>
    </source>
</evidence>
<proteinExistence type="predicted"/>
<protein>
    <submittedName>
        <fullName evidence="1">Uncharacterized protein</fullName>
    </submittedName>
</protein>
<reference evidence="1 2" key="2">
    <citation type="journal article" date="2021" name="Genomics">
        <title>High-quality reference genome for Clonorchis sinensis.</title>
        <authorList>
            <person name="Young N.D."/>
            <person name="Stroehlein A.J."/>
            <person name="Kinkar L."/>
            <person name="Wang T."/>
            <person name="Sohn W.M."/>
            <person name="Chang B.C.H."/>
            <person name="Kaur P."/>
            <person name="Weisz D."/>
            <person name="Dudchenko O."/>
            <person name="Aiden E.L."/>
            <person name="Korhonen P.K."/>
            <person name="Gasser R.B."/>
        </authorList>
    </citation>
    <scope>NUCLEOTIDE SEQUENCE [LARGE SCALE GENOMIC DNA]</scope>
    <source>
        <strain evidence="1">Cs-k2</strain>
    </source>
</reference>
<accession>A0A419QDX3</accession>
<gene>
    <name evidence="1" type="ORF">CSKR_110318</name>
</gene>
<evidence type="ECO:0000313" key="1">
    <source>
        <dbReference type="EMBL" id="KAG5446275.1"/>
    </source>
</evidence>